<evidence type="ECO:0000313" key="3">
    <source>
        <dbReference type="Proteomes" id="UP001286313"/>
    </source>
</evidence>
<feature type="region of interest" description="Disordered" evidence="1">
    <location>
        <begin position="1"/>
        <end position="46"/>
    </location>
</feature>
<accession>A0AAE1BGU0</accession>
<proteinExistence type="predicted"/>
<reference evidence="2" key="1">
    <citation type="submission" date="2023-10" db="EMBL/GenBank/DDBJ databases">
        <title>Genome assemblies of two species of porcelain crab, Petrolisthes cinctipes and Petrolisthes manimaculis (Anomura: Porcellanidae).</title>
        <authorList>
            <person name="Angst P."/>
        </authorList>
    </citation>
    <scope>NUCLEOTIDE SEQUENCE</scope>
    <source>
        <strain evidence="2">PB745_01</strain>
        <tissue evidence="2">Gill</tissue>
    </source>
</reference>
<feature type="compositionally biased region" description="Basic and acidic residues" evidence="1">
    <location>
        <begin position="1"/>
        <end position="24"/>
    </location>
</feature>
<dbReference type="EMBL" id="JAWQEG010008572">
    <property type="protein sequence ID" value="KAK3850043.1"/>
    <property type="molecule type" value="Genomic_DNA"/>
</dbReference>
<gene>
    <name evidence="2" type="ORF">Pcinc_043224</name>
</gene>
<comment type="caution">
    <text evidence="2">The sequence shown here is derived from an EMBL/GenBank/DDBJ whole genome shotgun (WGS) entry which is preliminary data.</text>
</comment>
<protein>
    <submittedName>
        <fullName evidence="2">Uncharacterized protein</fullName>
    </submittedName>
</protein>
<name>A0AAE1BGU0_PETCI</name>
<keyword evidence="3" id="KW-1185">Reference proteome</keyword>
<evidence type="ECO:0000256" key="1">
    <source>
        <dbReference type="SAM" id="MobiDB-lite"/>
    </source>
</evidence>
<organism evidence="2 3">
    <name type="scientific">Petrolisthes cinctipes</name>
    <name type="common">Flat porcelain crab</name>
    <dbReference type="NCBI Taxonomy" id="88211"/>
    <lineage>
        <taxon>Eukaryota</taxon>
        <taxon>Metazoa</taxon>
        <taxon>Ecdysozoa</taxon>
        <taxon>Arthropoda</taxon>
        <taxon>Crustacea</taxon>
        <taxon>Multicrustacea</taxon>
        <taxon>Malacostraca</taxon>
        <taxon>Eumalacostraca</taxon>
        <taxon>Eucarida</taxon>
        <taxon>Decapoda</taxon>
        <taxon>Pleocyemata</taxon>
        <taxon>Anomura</taxon>
        <taxon>Galatheoidea</taxon>
        <taxon>Porcellanidae</taxon>
        <taxon>Petrolisthes</taxon>
    </lineage>
</organism>
<dbReference type="Proteomes" id="UP001286313">
    <property type="component" value="Unassembled WGS sequence"/>
</dbReference>
<dbReference type="AlphaFoldDB" id="A0AAE1BGU0"/>
<sequence length="69" mass="7485">MEGEEINGKKEKGGKGGDRRDHGGLETSPVYKHHEPTTTTREMILPPDDLITTQLPIGRGESVCCQPVG</sequence>
<evidence type="ECO:0000313" key="2">
    <source>
        <dbReference type="EMBL" id="KAK3850043.1"/>
    </source>
</evidence>